<accession>A0ACC1J6D3</accession>
<comment type="caution">
    <text evidence="1">The sequence shown here is derived from an EMBL/GenBank/DDBJ whole genome shotgun (WGS) entry which is preliminary data.</text>
</comment>
<dbReference type="Proteomes" id="UP001150603">
    <property type="component" value="Unassembled WGS sequence"/>
</dbReference>
<reference evidence="1" key="1">
    <citation type="submission" date="2022-07" db="EMBL/GenBank/DDBJ databases">
        <title>Phylogenomic reconstructions and comparative analyses of Kickxellomycotina fungi.</title>
        <authorList>
            <person name="Reynolds N.K."/>
            <person name="Stajich J.E."/>
            <person name="Barry K."/>
            <person name="Grigoriev I.V."/>
            <person name="Crous P."/>
            <person name="Smith M.E."/>
        </authorList>
    </citation>
    <scope>NUCLEOTIDE SEQUENCE</scope>
    <source>
        <strain evidence="1">NRRL 5244</strain>
    </source>
</reference>
<name>A0ACC1J6D3_9FUNG</name>
<evidence type="ECO:0000313" key="2">
    <source>
        <dbReference type="Proteomes" id="UP001150603"/>
    </source>
</evidence>
<proteinExistence type="predicted"/>
<gene>
    <name evidence="1" type="ORF">FBU59_004101</name>
</gene>
<evidence type="ECO:0000313" key="1">
    <source>
        <dbReference type="EMBL" id="KAJ1939493.1"/>
    </source>
</evidence>
<keyword evidence="2" id="KW-1185">Reference proteome</keyword>
<organism evidence="1 2">
    <name type="scientific">Linderina macrospora</name>
    <dbReference type="NCBI Taxonomy" id="4868"/>
    <lineage>
        <taxon>Eukaryota</taxon>
        <taxon>Fungi</taxon>
        <taxon>Fungi incertae sedis</taxon>
        <taxon>Zoopagomycota</taxon>
        <taxon>Kickxellomycotina</taxon>
        <taxon>Kickxellomycetes</taxon>
        <taxon>Kickxellales</taxon>
        <taxon>Kickxellaceae</taxon>
        <taxon>Linderina</taxon>
    </lineage>
</organism>
<protein>
    <submittedName>
        <fullName evidence="1">Uncharacterized protein</fullName>
    </submittedName>
</protein>
<sequence>MLRIGFLSALLATVALQARAQEAIATSTSDVSLAGELGDIVEISNEESLSSRSRSYMGGPMNYPFDILADAQYKVNFEIVKTKSDVGPARYNVDMDGACAKYTPEPYTYTYYAPEGYESGSSYWGSGYYSDDEESDTRSWVPVTRTYTPYADIACSGAYQAAYSDRASQYVKTVKYASQHPYNLFGEPFTAFEDNSRPWWYGSTYLSNGSSDEEYDTTKATPTEHVVTSSAPATPTATIVNVEHVELR</sequence>
<dbReference type="EMBL" id="JANBPW010002827">
    <property type="protein sequence ID" value="KAJ1939493.1"/>
    <property type="molecule type" value="Genomic_DNA"/>
</dbReference>